<dbReference type="InterPro" id="IPR000100">
    <property type="entry name" value="RNase_P"/>
</dbReference>
<name>I7JXH0_9LACO</name>
<reference evidence="9 10" key="1">
    <citation type="submission" date="2012-06" db="EMBL/GenBank/DDBJ databases">
        <title>Draft Genome Sequence of Lactobacillus pasteurii CRBIP 24.76T.</title>
        <authorList>
            <person name="Cousin S."/>
            <person name="Bouchier C."/>
            <person name="Loux V."/>
            <person name="Ma L."/>
            <person name="Creno S."/>
            <person name="Bizet C."/>
            <person name="Clermont D."/>
        </authorList>
    </citation>
    <scope>NUCLEOTIDE SEQUENCE [LARGE SCALE GENOMIC DNA]</scope>
    <source>
        <strain evidence="10">CRBIP 24.76T</strain>
    </source>
</reference>
<sequence length="129" mass="15028">MRKSYRVKSEKDFQQVFEAGDSVANRAFVIYKIERAENKHFRVGISVGKKVGHTAVARNRLKRYIRAVLTEEKAKINPKIDFLIIARPYARNFDMTKVRCNLLHALSLAHVIDEMPDEIEENESERHSE</sequence>
<dbReference type="AlphaFoldDB" id="I7JXH0"/>
<dbReference type="InterPro" id="IPR020568">
    <property type="entry name" value="Ribosomal_Su5_D2-typ_SF"/>
</dbReference>
<dbReference type="STRING" id="1423790.BN53_00605"/>
<keyword evidence="4 7" id="KW-0255">Endonuclease</keyword>
<comment type="similarity">
    <text evidence="7">Belongs to the RnpA family.</text>
</comment>
<gene>
    <name evidence="7" type="primary">rnpA</name>
    <name evidence="9" type="ORF">BN53_00605</name>
</gene>
<dbReference type="Gene3D" id="3.30.230.10">
    <property type="match status" value="1"/>
</dbReference>
<keyword evidence="3 7" id="KW-0540">Nuclease</keyword>
<dbReference type="EC" id="3.1.26.5" evidence="7 8"/>
<dbReference type="NCBIfam" id="TIGR00188">
    <property type="entry name" value="rnpA"/>
    <property type="match status" value="1"/>
</dbReference>
<dbReference type="InterPro" id="IPR014721">
    <property type="entry name" value="Ribsml_uS5_D2-typ_fold_subgr"/>
</dbReference>
<dbReference type="PATRIC" id="fig|1423790.3.peg.1684"/>
<evidence type="ECO:0000256" key="2">
    <source>
        <dbReference type="ARBA" id="ARBA00022694"/>
    </source>
</evidence>
<dbReference type="Proteomes" id="UP000009311">
    <property type="component" value="Unassembled WGS sequence"/>
</dbReference>
<dbReference type="GO" id="GO:0000049">
    <property type="term" value="F:tRNA binding"/>
    <property type="evidence" value="ECO:0007669"/>
    <property type="project" value="UniProtKB-UniRule"/>
</dbReference>
<comment type="subunit">
    <text evidence="7">Consists of a catalytic RNA component (M1 or rnpB) and a protein subunit.</text>
</comment>
<evidence type="ECO:0000256" key="8">
    <source>
        <dbReference type="NCBIfam" id="TIGR00188"/>
    </source>
</evidence>
<evidence type="ECO:0000256" key="1">
    <source>
        <dbReference type="ARBA" id="ARBA00002663"/>
    </source>
</evidence>
<dbReference type="Pfam" id="PF00825">
    <property type="entry name" value="Ribonuclease_P"/>
    <property type="match status" value="1"/>
</dbReference>
<dbReference type="EMBL" id="CAKD01000008">
    <property type="protein sequence ID" value="CCI84620.1"/>
    <property type="molecule type" value="Genomic_DNA"/>
</dbReference>
<dbReference type="PANTHER" id="PTHR33992:SF1">
    <property type="entry name" value="RIBONUCLEASE P PROTEIN COMPONENT"/>
    <property type="match status" value="1"/>
</dbReference>
<accession>I7JXH0</accession>
<comment type="catalytic activity">
    <reaction evidence="7">
        <text>Endonucleolytic cleavage of RNA, removing 5'-extranucleotides from tRNA precursor.</text>
        <dbReference type="EC" id="3.1.26.5"/>
    </reaction>
</comment>
<organism evidence="9 10">
    <name type="scientific">Lactobacillus pasteurii DSM 23907 = CRBIP 24.76</name>
    <dbReference type="NCBI Taxonomy" id="1423790"/>
    <lineage>
        <taxon>Bacteria</taxon>
        <taxon>Bacillati</taxon>
        <taxon>Bacillota</taxon>
        <taxon>Bacilli</taxon>
        <taxon>Lactobacillales</taxon>
        <taxon>Lactobacillaceae</taxon>
        <taxon>Lactobacillus</taxon>
    </lineage>
</organism>
<evidence type="ECO:0000256" key="7">
    <source>
        <dbReference type="HAMAP-Rule" id="MF_00227"/>
    </source>
</evidence>
<protein>
    <recommendedName>
        <fullName evidence="7 8">Ribonuclease P protein component</fullName>
        <shortName evidence="7">RNase P protein</shortName>
        <shortName evidence="7">RNaseP protein</shortName>
        <ecNumber evidence="7 8">3.1.26.5</ecNumber>
    </recommendedName>
    <alternativeName>
        <fullName evidence="7">Protein C5</fullName>
    </alternativeName>
</protein>
<keyword evidence="2 7" id="KW-0819">tRNA processing</keyword>
<keyword evidence="5 7" id="KW-0378">Hydrolase</keyword>
<dbReference type="RefSeq" id="WP_009559173.1">
    <property type="nucleotide sequence ID" value="NZ_AYZN01000007.1"/>
</dbReference>
<proteinExistence type="inferred from homology"/>
<dbReference type="PANTHER" id="PTHR33992">
    <property type="entry name" value="RIBONUCLEASE P PROTEIN COMPONENT"/>
    <property type="match status" value="1"/>
</dbReference>
<dbReference type="SUPFAM" id="SSF54211">
    <property type="entry name" value="Ribosomal protein S5 domain 2-like"/>
    <property type="match status" value="1"/>
</dbReference>
<evidence type="ECO:0000256" key="4">
    <source>
        <dbReference type="ARBA" id="ARBA00022759"/>
    </source>
</evidence>
<evidence type="ECO:0000256" key="5">
    <source>
        <dbReference type="ARBA" id="ARBA00022801"/>
    </source>
</evidence>
<dbReference type="HAMAP" id="MF_00227">
    <property type="entry name" value="RNase_P"/>
    <property type="match status" value="1"/>
</dbReference>
<dbReference type="OrthoDB" id="9810867at2"/>
<keyword evidence="6 7" id="KW-0694">RNA-binding</keyword>
<evidence type="ECO:0000256" key="6">
    <source>
        <dbReference type="ARBA" id="ARBA00022884"/>
    </source>
</evidence>
<dbReference type="GO" id="GO:0004526">
    <property type="term" value="F:ribonuclease P activity"/>
    <property type="evidence" value="ECO:0007669"/>
    <property type="project" value="UniProtKB-UniRule"/>
</dbReference>
<evidence type="ECO:0000313" key="9">
    <source>
        <dbReference type="EMBL" id="CCI84620.1"/>
    </source>
</evidence>
<comment type="caution">
    <text evidence="9">The sequence shown here is derived from an EMBL/GenBank/DDBJ whole genome shotgun (WGS) entry which is preliminary data.</text>
</comment>
<evidence type="ECO:0000256" key="3">
    <source>
        <dbReference type="ARBA" id="ARBA00022722"/>
    </source>
</evidence>
<dbReference type="GO" id="GO:0030677">
    <property type="term" value="C:ribonuclease P complex"/>
    <property type="evidence" value="ECO:0007669"/>
    <property type="project" value="TreeGrafter"/>
</dbReference>
<dbReference type="GO" id="GO:0042781">
    <property type="term" value="F:3'-tRNA processing endoribonuclease activity"/>
    <property type="evidence" value="ECO:0007669"/>
    <property type="project" value="TreeGrafter"/>
</dbReference>
<comment type="function">
    <text evidence="1 7">RNaseP catalyzes the removal of the 5'-leader sequence from pre-tRNA to produce the mature 5'-terminus. It can also cleave other RNA substrates such as 4.5S RNA. The protein component plays an auxiliary but essential role in vivo by binding to the 5'-leader sequence and broadening the substrate specificity of the ribozyme.</text>
</comment>
<dbReference type="eggNOG" id="COG0594">
    <property type="taxonomic scope" value="Bacteria"/>
</dbReference>
<evidence type="ECO:0000313" key="10">
    <source>
        <dbReference type="Proteomes" id="UP000009311"/>
    </source>
</evidence>
<dbReference type="FunFam" id="3.30.230.10:FF:000021">
    <property type="entry name" value="Ribonuclease P protein component"/>
    <property type="match status" value="1"/>
</dbReference>
<keyword evidence="10" id="KW-1185">Reference proteome</keyword>
<dbReference type="GO" id="GO:0001682">
    <property type="term" value="P:tRNA 5'-leader removal"/>
    <property type="evidence" value="ECO:0007669"/>
    <property type="project" value="UniProtKB-UniRule"/>
</dbReference>